<dbReference type="InterPro" id="IPR003591">
    <property type="entry name" value="Leu-rich_rpt_typical-subtyp"/>
</dbReference>
<evidence type="ECO:0000313" key="6">
    <source>
        <dbReference type="EMBL" id="KAE9286162.1"/>
    </source>
</evidence>
<dbReference type="InterPro" id="IPR001611">
    <property type="entry name" value="Leu-rich_rpt"/>
</dbReference>
<evidence type="ECO:0000256" key="1">
    <source>
        <dbReference type="ARBA" id="ARBA00022614"/>
    </source>
</evidence>
<dbReference type="Gene3D" id="1.10.510.10">
    <property type="entry name" value="Transferase(Phosphotransferase) domain 1"/>
    <property type="match status" value="1"/>
</dbReference>
<feature type="domain" description="Protein kinase" evidence="5">
    <location>
        <begin position="353"/>
        <end position="614"/>
    </location>
</feature>
<evidence type="ECO:0000256" key="2">
    <source>
        <dbReference type="ARBA" id="ARBA00022737"/>
    </source>
</evidence>
<proteinExistence type="predicted"/>
<dbReference type="PROSITE" id="PS50011">
    <property type="entry name" value="PROTEIN_KINASE_DOM"/>
    <property type="match status" value="1"/>
</dbReference>
<dbReference type="PANTHER" id="PTHR44329">
    <property type="entry name" value="SERINE/THREONINE-PROTEIN KINASE TNNI3K-RELATED"/>
    <property type="match status" value="1"/>
</dbReference>
<evidence type="ECO:0000256" key="4">
    <source>
        <dbReference type="SAM" id="Phobius"/>
    </source>
</evidence>
<keyword evidence="4" id="KW-1133">Transmembrane helix</keyword>
<gene>
    <name evidence="6" type="ORF">PR003_g26393</name>
</gene>
<organism evidence="6 7">
    <name type="scientific">Phytophthora rubi</name>
    <dbReference type="NCBI Taxonomy" id="129364"/>
    <lineage>
        <taxon>Eukaryota</taxon>
        <taxon>Sar</taxon>
        <taxon>Stramenopiles</taxon>
        <taxon>Oomycota</taxon>
        <taxon>Peronosporomycetes</taxon>
        <taxon>Peronosporales</taxon>
        <taxon>Peronosporaceae</taxon>
        <taxon>Phytophthora</taxon>
    </lineage>
</organism>
<dbReference type="PANTHER" id="PTHR44329:SF214">
    <property type="entry name" value="PROTEIN KINASE DOMAIN-CONTAINING PROTEIN"/>
    <property type="match status" value="1"/>
</dbReference>
<dbReference type="Pfam" id="PF00069">
    <property type="entry name" value="Pkinase"/>
    <property type="match status" value="1"/>
</dbReference>
<dbReference type="PROSITE" id="PS51450">
    <property type="entry name" value="LRR"/>
    <property type="match status" value="1"/>
</dbReference>
<name>A0A6A4C6P9_9STRA</name>
<feature type="compositionally biased region" description="Low complexity" evidence="3">
    <location>
        <begin position="250"/>
        <end position="259"/>
    </location>
</feature>
<keyword evidence="2" id="KW-0677">Repeat</keyword>
<protein>
    <recommendedName>
        <fullName evidence="5">Protein kinase domain-containing protein</fullName>
    </recommendedName>
</protein>
<keyword evidence="7" id="KW-1185">Reference proteome</keyword>
<dbReference type="InterPro" id="IPR051681">
    <property type="entry name" value="Ser/Thr_Kinases-Pseudokinases"/>
</dbReference>
<dbReference type="Proteomes" id="UP000434957">
    <property type="component" value="Unassembled WGS sequence"/>
</dbReference>
<evidence type="ECO:0000259" key="5">
    <source>
        <dbReference type="PROSITE" id="PS50011"/>
    </source>
</evidence>
<dbReference type="Gene3D" id="3.80.10.10">
    <property type="entry name" value="Ribonuclease Inhibitor"/>
    <property type="match status" value="1"/>
</dbReference>
<dbReference type="AlphaFoldDB" id="A0A6A4C6P9"/>
<keyword evidence="4" id="KW-0472">Membrane</keyword>
<evidence type="ECO:0000313" key="7">
    <source>
        <dbReference type="Proteomes" id="UP000434957"/>
    </source>
</evidence>
<reference evidence="6 7" key="1">
    <citation type="submission" date="2018-08" db="EMBL/GenBank/DDBJ databases">
        <title>Genomic investigation of the strawberry pathogen Phytophthora fragariae indicates pathogenicity is determined by transcriptional variation in three key races.</title>
        <authorList>
            <person name="Adams T.M."/>
            <person name="Armitage A.D."/>
            <person name="Sobczyk M.K."/>
            <person name="Bates H.J."/>
            <person name="Dunwell J.M."/>
            <person name="Nellist C.F."/>
            <person name="Harrison R.J."/>
        </authorList>
    </citation>
    <scope>NUCLEOTIDE SEQUENCE [LARGE SCALE GENOMIC DNA]</scope>
    <source>
        <strain evidence="6 7">SCRP333</strain>
    </source>
</reference>
<feature type="compositionally biased region" description="Low complexity" evidence="3">
    <location>
        <begin position="267"/>
        <end position="279"/>
    </location>
</feature>
<dbReference type="InterPro" id="IPR000719">
    <property type="entry name" value="Prot_kinase_dom"/>
</dbReference>
<accession>A0A6A4C6P9</accession>
<sequence>MVPFDAQDEDSDSVYARANNDIVTAIDQLTLSGQTTTVWIQGGSDYQQVTRGKVVELDLADNLLTYQSQVTSVSLVSMNLSSRIYDILTMAPSSIVALSLSNTLITDFPAHLESLGNMGVLHLADNYITAVNASITWEKLTLLDLCQNNVTTFEGNFPSLTDLFLNGNNLTEIPSVIFTFQYLTKLMIQGNSLSSRTFTESQITFLQRLTSLDLVDSDFLSAVNCSSAEQRVVGDNKVVVCASIVEPDPSSSASSASSSDFPVSRISGSTSMGSDRSSVSSDKSKALIVVTSVAGFVVLGALSATIIYYWRQHDSKRSKGLYNNWQRKSSNHRSSTIGKDRELVALQVSCDDIQDLRLIGSGAFSVVWLVSYRDAVLLASKRIHEDVAMMEDTHTFVEEIYPNIVAFIGAAWSSGFDLQALFEFVENGDLRSYLSATSLSRYWTRTKLQLAVDVIEAIVYVHTFTSPVALRNLKSHNVLISAEMQAKLTDVGATRFLRDSGSEVGTSRWLAPEVISGRSDYNPAADIFAFGALLSEFDTHALPYHDATDNGGNKLDGGVILQMVASGNLRPTFSDTCPPIILELAKQCMTQEPRDRPPALKVAYTLRTLQREAFNL</sequence>
<feature type="region of interest" description="Disordered" evidence="3">
    <location>
        <begin position="247"/>
        <end position="279"/>
    </location>
</feature>
<keyword evidence="1" id="KW-0433">Leucine-rich repeat</keyword>
<keyword evidence="4" id="KW-0812">Transmembrane</keyword>
<dbReference type="SMART" id="SM00369">
    <property type="entry name" value="LRR_TYP"/>
    <property type="match status" value="2"/>
</dbReference>
<dbReference type="EMBL" id="QXFT01003403">
    <property type="protein sequence ID" value="KAE9286162.1"/>
    <property type="molecule type" value="Genomic_DNA"/>
</dbReference>
<comment type="caution">
    <text evidence="6">The sequence shown here is derived from an EMBL/GenBank/DDBJ whole genome shotgun (WGS) entry which is preliminary data.</text>
</comment>
<evidence type="ECO:0000256" key="3">
    <source>
        <dbReference type="SAM" id="MobiDB-lite"/>
    </source>
</evidence>
<dbReference type="GO" id="GO:0005524">
    <property type="term" value="F:ATP binding"/>
    <property type="evidence" value="ECO:0007669"/>
    <property type="project" value="InterPro"/>
</dbReference>
<dbReference type="SUPFAM" id="SSF52058">
    <property type="entry name" value="L domain-like"/>
    <property type="match status" value="1"/>
</dbReference>
<dbReference type="InterPro" id="IPR032675">
    <property type="entry name" value="LRR_dom_sf"/>
</dbReference>
<dbReference type="InterPro" id="IPR011009">
    <property type="entry name" value="Kinase-like_dom_sf"/>
</dbReference>
<dbReference type="SUPFAM" id="SSF56112">
    <property type="entry name" value="Protein kinase-like (PK-like)"/>
    <property type="match status" value="1"/>
</dbReference>
<feature type="transmembrane region" description="Helical" evidence="4">
    <location>
        <begin position="286"/>
        <end position="310"/>
    </location>
</feature>
<dbReference type="GO" id="GO:0004674">
    <property type="term" value="F:protein serine/threonine kinase activity"/>
    <property type="evidence" value="ECO:0007669"/>
    <property type="project" value="TreeGrafter"/>
</dbReference>